<evidence type="ECO:0000256" key="8">
    <source>
        <dbReference type="ARBA" id="ARBA00023027"/>
    </source>
</evidence>
<evidence type="ECO:0000256" key="2">
    <source>
        <dbReference type="ARBA" id="ARBA00001947"/>
    </source>
</evidence>
<dbReference type="NCBIfam" id="NF001299">
    <property type="entry name" value="PRK00241.1"/>
    <property type="match status" value="1"/>
</dbReference>
<dbReference type="InterPro" id="IPR049734">
    <property type="entry name" value="NudC-like_C"/>
</dbReference>
<evidence type="ECO:0000256" key="5">
    <source>
        <dbReference type="ARBA" id="ARBA00022723"/>
    </source>
</evidence>
<dbReference type="InterPro" id="IPR000086">
    <property type="entry name" value="NUDIX_hydrolase_dom"/>
</dbReference>
<evidence type="ECO:0000256" key="9">
    <source>
        <dbReference type="ARBA" id="ARBA00023679"/>
    </source>
</evidence>
<evidence type="ECO:0000256" key="6">
    <source>
        <dbReference type="ARBA" id="ARBA00022801"/>
    </source>
</evidence>
<dbReference type="Pfam" id="PF00293">
    <property type="entry name" value="NUDIX"/>
    <property type="match status" value="1"/>
</dbReference>
<organism evidence="11 12">
    <name type="scientific">Larsenimonas suaedae</name>
    <dbReference type="NCBI Taxonomy" id="1851019"/>
    <lineage>
        <taxon>Bacteria</taxon>
        <taxon>Pseudomonadati</taxon>
        <taxon>Pseudomonadota</taxon>
        <taxon>Gammaproteobacteria</taxon>
        <taxon>Oceanospirillales</taxon>
        <taxon>Halomonadaceae</taxon>
        <taxon>Larsenimonas</taxon>
    </lineage>
</organism>
<dbReference type="EMBL" id="JARWAO010000003">
    <property type="protein sequence ID" value="MDR5895977.1"/>
    <property type="molecule type" value="Genomic_DNA"/>
</dbReference>
<dbReference type="InterPro" id="IPR050241">
    <property type="entry name" value="NAD-cap_RNA_hydrolase_NudC"/>
</dbReference>
<evidence type="ECO:0000256" key="7">
    <source>
        <dbReference type="ARBA" id="ARBA00022842"/>
    </source>
</evidence>
<dbReference type="PANTHER" id="PTHR42904">
    <property type="entry name" value="NUDIX HYDROLASE, NUDC SUBFAMILY"/>
    <property type="match status" value="1"/>
</dbReference>
<gene>
    <name evidence="11" type="primary">nudC</name>
    <name evidence="11" type="ORF">QC825_07840</name>
</gene>
<keyword evidence="5" id="KW-0479">Metal-binding</keyword>
<name>A0ABU1GX12_9GAMM</name>
<dbReference type="PROSITE" id="PS00893">
    <property type="entry name" value="NUDIX_BOX"/>
    <property type="match status" value="1"/>
</dbReference>
<dbReference type="Gene3D" id="3.90.79.10">
    <property type="entry name" value="Nucleoside Triphosphate Pyrophosphohydrolase"/>
    <property type="match status" value="1"/>
</dbReference>
<comment type="cofactor">
    <cofactor evidence="1">
        <name>Mg(2+)</name>
        <dbReference type="ChEBI" id="CHEBI:18420"/>
    </cofactor>
</comment>
<dbReference type="InterPro" id="IPR015376">
    <property type="entry name" value="Znr_NADH_PPase"/>
</dbReference>
<feature type="domain" description="Nudix hydrolase" evidence="10">
    <location>
        <begin position="127"/>
        <end position="250"/>
    </location>
</feature>
<keyword evidence="6 11" id="KW-0378">Hydrolase</keyword>
<dbReference type="GO" id="GO:0016787">
    <property type="term" value="F:hydrolase activity"/>
    <property type="evidence" value="ECO:0007669"/>
    <property type="project" value="UniProtKB-KW"/>
</dbReference>
<dbReference type="InterPro" id="IPR015797">
    <property type="entry name" value="NUDIX_hydrolase-like_dom_sf"/>
</dbReference>
<comment type="catalytic activity">
    <reaction evidence="9">
        <text>a 5'-end NAD(+)-phospho-ribonucleoside in mRNA + H2O = a 5'-end phospho-adenosine-phospho-ribonucleoside in mRNA + beta-nicotinamide D-ribonucleotide + 2 H(+)</text>
        <dbReference type="Rhea" id="RHEA:60876"/>
        <dbReference type="Rhea" id="RHEA-COMP:15698"/>
        <dbReference type="Rhea" id="RHEA-COMP:15719"/>
        <dbReference type="ChEBI" id="CHEBI:14649"/>
        <dbReference type="ChEBI" id="CHEBI:15377"/>
        <dbReference type="ChEBI" id="CHEBI:15378"/>
        <dbReference type="ChEBI" id="CHEBI:144029"/>
        <dbReference type="ChEBI" id="CHEBI:144051"/>
    </reaction>
    <physiologicalReaction direction="left-to-right" evidence="9">
        <dbReference type="Rhea" id="RHEA:60877"/>
    </physiologicalReaction>
</comment>
<evidence type="ECO:0000256" key="4">
    <source>
        <dbReference type="ARBA" id="ARBA00012381"/>
    </source>
</evidence>
<dbReference type="PROSITE" id="PS51462">
    <property type="entry name" value="NUDIX"/>
    <property type="match status" value="1"/>
</dbReference>
<dbReference type="Pfam" id="PF09297">
    <property type="entry name" value="Zn_ribbon_NUD"/>
    <property type="match status" value="1"/>
</dbReference>
<keyword evidence="12" id="KW-1185">Reference proteome</keyword>
<dbReference type="RefSeq" id="WP_251589912.1">
    <property type="nucleotide sequence ID" value="NZ_JAMLJI010000001.1"/>
</dbReference>
<accession>A0ABU1GX12</accession>
<dbReference type="Gene3D" id="3.90.79.20">
    <property type="match status" value="1"/>
</dbReference>
<comment type="cofactor">
    <cofactor evidence="2">
        <name>Zn(2+)</name>
        <dbReference type="ChEBI" id="CHEBI:29105"/>
    </cofactor>
</comment>
<evidence type="ECO:0000313" key="12">
    <source>
        <dbReference type="Proteomes" id="UP001269375"/>
    </source>
</evidence>
<dbReference type="CDD" id="cd03429">
    <property type="entry name" value="NUDIX_NADH_pyrophosphatase_Nudt13"/>
    <property type="match status" value="1"/>
</dbReference>
<dbReference type="Proteomes" id="UP001269375">
    <property type="component" value="Unassembled WGS sequence"/>
</dbReference>
<evidence type="ECO:0000256" key="3">
    <source>
        <dbReference type="ARBA" id="ARBA00009595"/>
    </source>
</evidence>
<evidence type="ECO:0000256" key="1">
    <source>
        <dbReference type="ARBA" id="ARBA00001946"/>
    </source>
</evidence>
<proteinExistence type="inferred from homology"/>
<sequence length="254" mass="28471">MFERSLVGLDRTRKGALIRMNGVGVCPGDDGVLALDRRWPDHAVALGWFRTHPVAVVFEPENTEEWPGARGWFSQLDGAQTELLSTALQVASWQRDHRFCGRCGHEMRRKPFEFAMVCPSCRFVSFPRISPCIITLITRGDALLLARSPRFSVGRFSTLAGFIEPGETVEAAVRREVMEEVGVRVGEVEYFGSQSWPFPHSLMMGFYGEALSEEITIDGVEIEAADWFYPDQLPGLPPSFSIARALIDNFIEGR</sequence>
<keyword evidence="7" id="KW-0460">Magnesium</keyword>
<dbReference type="PANTHER" id="PTHR42904:SF6">
    <property type="entry name" value="NAD-CAPPED RNA HYDROLASE NUDT12"/>
    <property type="match status" value="1"/>
</dbReference>
<dbReference type="InterPro" id="IPR020084">
    <property type="entry name" value="NUDIX_hydrolase_CS"/>
</dbReference>
<evidence type="ECO:0000313" key="11">
    <source>
        <dbReference type="EMBL" id="MDR5895977.1"/>
    </source>
</evidence>
<comment type="similarity">
    <text evidence="3">Belongs to the Nudix hydrolase family. NudC subfamily.</text>
</comment>
<dbReference type="EC" id="3.6.1.22" evidence="4"/>
<dbReference type="SUPFAM" id="SSF55811">
    <property type="entry name" value="Nudix"/>
    <property type="match status" value="1"/>
</dbReference>
<reference evidence="11 12" key="1">
    <citation type="submission" date="2023-04" db="EMBL/GenBank/DDBJ databases">
        <title>A long-awaited taxogenomic arrangement of the family Halomonadaceae.</title>
        <authorList>
            <person name="De La Haba R."/>
            <person name="Chuvochina M."/>
            <person name="Wittouck S."/>
            <person name="Arahal D.R."/>
            <person name="Sanchez-Porro C."/>
            <person name="Hugenholtz P."/>
            <person name="Ventosa A."/>
        </authorList>
    </citation>
    <scope>NUCLEOTIDE SEQUENCE [LARGE SCALE GENOMIC DNA]</scope>
    <source>
        <strain evidence="11 12">DSM 22428</strain>
    </source>
</reference>
<keyword evidence="8" id="KW-0520">NAD</keyword>
<comment type="caution">
    <text evidence="11">The sequence shown here is derived from an EMBL/GenBank/DDBJ whole genome shotgun (WGS) entry which is preliminary data.</text>
</comment>
<protein>
    <recommendedName>
        <fullName evidence="4">NAD(+) diphosphatase</fullName>
        <ecNumber evidence="4">3.6.1.22</ecNumber>
    </recommendedName>
</protein>
<evidence type="ECO:0000259" key="10">
    <source>
        <dbReference type="PROSITE" id="PS51462"/>
    </source>
</evidence>